<dbReference type="Gene3D" id="1.10.8.430">
    <property type="entry name" value="Helical domain of apoptotic protease-activating factors"/>
    <property type="match status" value="1"/>
</dbReference>
<sequence length="476" mass="55171">MVNRTFLKVAKHPVGIESRVRDIFQHLNTGRNDIICTIGIFGIGGIGKTTISKEVYNKISYQFEGSCFLKNIRETSKLGGLIQLQKTLLYETLGISLECHDTEKGINVIRQRLCFKRVLLILDDVDDLVQLETLAGARDWFGSGSRIIITTRDQHLLNISKVDSKYEVKRLDHNEALELFSWHAFEEDKPIEDYVELSKQVMQYAEGLPLVLTVLGSDLRGQNINYWRSTLDKYKRIPSKNIQKVLCISYDGLDDNEKEIFLDIAFFFNGQYLDHVVKILDSCGFSPENGIKRLIDKCLITITTYNTLWMHDLLQDMGREIVRKESPKEPGARSRLWFHEDIRHVLEENTGTNNVEGIEVILPEGNDHDMIRLSPKSFAKMKRLRFFKSHGAYFSGRSLDYLSNELRVLDWSNCPLQSLPSNFRGEKLFDFKLYRGRIQEISGQFKNLTRMKFFECIFLTKRNWIKELDKLACDSV</sequence>
<feature type="domain" description="Disease resistance protein Roq1-like winged-helix" evidence="4">
    <location>
        <begin position="255"/>
        <end position="326"/>
    </location>
</feature>
<proteinExistence type="predicted"/>
<dbReference type="InterPro" id="IPR032675">
    <property type="entry name" value="LRR_dom_sf"/>
</dbReference>
<dbReference type="OrthoDB" id="1357022at2759"/>
<dbReference type="InterPro" id="IPR042197">
    <property type="entry name" value="Apaf_helical"/>
</dbReference>
<evidence type="ECO:0000256" key="1">
    <source>
        <dbReference type="ARBA" id="ARBA00022614"/>
    </source>
</evidence>
<dbReference type="SUPFAM" id="SSF46785">
    <property type="entry name" value="Winged helix' DNA-binding domain"/>
    <property type="match status" value="1"/>
</dbReference>
<dbReference type="SUPFAM" id="SSF52058">
    <property type="entry name" value="L domain-like"/>
    <property type="match status" value="1"/>
</dbReference>
<dbReference type="GeneID" id="118343760"/>
<dbReference type="InterPro" id="IPR027417">
    <property type="entry name" value="P-loop_NTPase"/>
</dbReference>
<gene>
    <name evidence="6" type="primary">LOC118343760</name>
</gene>
<dbReference type="Gene3D" id="3.80.10.10">
    <property type="entry name" value="Ribonuclease Inhibitor"/>
    <property type="match status" value="1"/>
</dbReference>
<dbReference type="GO" id="GO:0006952">
    <property type="term" value="P:defense response"/>
    <property type="evidence" value="ECO:0007669"/>
    <property type="project" value="InterPro"/>
</dbReference>
<dbReference type="SUPFAM" id="SSF52540">
    <property type="entry name" value="P-loop containing nucleoside triphosphate hydrolases"/>
    <property type="match status" value="1"/>
</dbReference>
<dbReference type="AlphaFoldDB" id="A0A6P9EEC0"/>
<dbReference type="Pfam" id="PF00931">
    <property type="entry name" value="NB-ARC"/>
    <property type="match status" value="1"/>
</dbReference>
<evidence type="ECO:0000256" key="2">
    <source>
        <dbReference type="ARBA" id="ARBA00022737"/>
    </source>
</evidence>
<dbReference type="Gene3D" id="3.40.50.300">
    <property type="entry name" value="P-loop containing nucleotide triphosphate hydrolases"/>
    <property type="match status" value="1"/>
</dbReference>
<keyword evidence="5" id="KW-1185">Reference proteome</keyword>
<dbReference type="InterPro" id="IPR036390">
    <property type="entry name" value="WH_DNA-bd_sf"/>
</dbReference>
<dbReference type="GO" id="GO:0043531">
    <property type="term" value="F:ADP binding"/>
    <property type="evidence" value="ECO:0007669"/>
    <property type="project" value="InterPro"/>
</dbReference>
<dbReference type="Pfam" id="PF23282">
    <property type="entry name" value="WHD_ROQ1"/>
    <property type="match status" value="1"/>
</dbReference>
<keyword evidence="1" id="KW-0433">Leucine-rich repeat</keyword>
<reference evidence="6" key="1">
    <citation type="submission" date="2025-08" db="UniProtKB">
        <authorList>
            <consortium name="RefSeq"/>
        </authorList>
    </citation>
    <scope>IDENTIFICATION</scope>
    <source>
        <tissue evidence="6">Leaves</tissue>
    </source>
</reference>
<evidence type="ECO:0000313" key="6">
    <source>
        <dbReference type="RefSeq" id="XP_035546595.1"/>
    </source>
</evidence>
<accession>A0A6P9EEC0</accession>
<evidence type="ECO:0000313" key="5">
    <source>
        <dbReference type="Proteomes" id="UP000235220"/>
    </source>
</evidence>
<dbReference type="KEGG" id="jre:118343760"/>
<dbReference type="PANTHER" id="PTHR11017">
    <property type="entry name" value="LEUCINE-RICH REPEAT-CONTAINING PROTEIN"/>
    <property type="match status" value="1"/>
</dbReference>
<evidence type="ECO:0000259" key="3">
    <source>
        <dbReference type="Pfam" id="PF00931"/>
    </source>
</evidence>
<protein>
    <submittedName>
        <fullName evidence="6">Disease resistance protein RUN1-like</fullName>
    </submittedName>
</protein>
<feature type="domain" description="NB-ARC" evidence="3">
    <location>
        <begin position="17"/>
        <end position="188"/>
    </location>
</feature>
<dbReference type="FunFam" id="1.10.8.430:FF:000002">
    <property type="entry name" value="Disease resistance protein (TIR-NBS-LRR class)"/>
    <property type="match status" value="1"/>
</dbReference>
<name>A0A6P9EEC0_JUGRE</name>
<dbReference type="InterPro" id="IPR058192">
    <property type="entry name" value="WHD_ROQ1-like"/>
</dbReference>
<dbReference type="InParanoid" id="A0A6P9EEC0"/>
<dbReference type="RefSeq" id="XP_035546595.1">
    <property type="nucleotide sequence ID" value="XM_035690702.1"/>
</dbReference>
<keyword evidence="2" id="KW-0677">Repeat</keyword>
<dbReference type="InterPro" id="IPR044974">
    <property type="entry name" value="Disease_R_plants"/>
</dbReference>
<dbReference type="InterPro" id="IPR002182">
    <property type="entry name" value="NB-ARC"/>
</dbReference>
<organism evidence="5 6">
    <name type="scientific">Juglans regia</name>
    <name type="common">English walnut</name>
    <dbReference type="NCBI Taxonomy" id="51240"/>
    <lineage>
        <taxon>Eukaryota</taxon>
        <taxon>Viridiplantae</taxon>
        <taxon>Streptophyta</taxon>
        <taxon>Embryophyta</taxon>
        <taxon>Tracheophyta</taxon>
        <taxon>Spermatophyta</taxon>
        <taxon>Magnoliopsida</taxon>
        <taxon>eudicotyledons</taxon>
        <taxon>Gunneridae</taxon>
        <taxon>Pentapetalae</taxon>
        <taxon>rosids</taxon>
        <taxon>fabids</taxon>
        <taxon>Fagales</taxon>
        <taxon>Juglandaceae</taxon>
        <taxon>Juglans</taxon>
    </lineage>
</organism>
<evidence type="ECO:0000259" key="4">
    <source>
        <dbReference type="Pfam" id="PF23282"/>
    </source>
</evidence>
<dbReference type="Proteomes" id="UP000235220">
    <property type="component" value="Chromosome 6"/>
</dbReference>
<dbReference type="PRINTS" id="PR00364">
    <property type="entry name" value="DISEASERSIST"/>
</dbReference>
<dbReference type="PANTHER" id="PTHR11017:SF570">
    <property type="entry name" value="DISEASE RESISTANCE PROTEIN (TIR-NBS CLASS)-RELATED"/>
    <property type="match status" value="1"/>
</dbReference>